<protein>
    <recommendedName>
        <fullName evidence="2">Mannosyl-glycoprotein endo-beta-N-acetylglucosamidase-like domain-containing protein</fullName>
    </recommendedName>
</protein>
<sequence length="200" mass="22777">MNKTVKRILKALMLISLATIFSCVSSRVDANGENPRALSRNLIGTGKKTPKQLYKFFMKNNRKADKKKVKRLASYYVQEANAEGINSDVAFVQMCHETGFLRFGNLVTEDMNNFCGLGSMDAEHKGETFETELLGVRAHIQHLQAYATTEDVPLRQELVDPRYNWVHKTKLVDDIFGLTKTWATDPDYGNKLDALMRRLE</sequence>
<evidence type="ECO:0000313" key="4">
    <source>
        <dbReference type="Proteomes" id="UP000003571"/>
    </source>
</evidence>
<comment type="caution">
    <text evidence="3">The sequence shown here is derived from an EMBL/GenBank/DDBJ whole genome shotgun (WGS) entry which is preliminary data.</text>
</comment>
<accession>H7EJS7</accession>
<dbReference type="PATRIC" id="fig|907348.3.peg.1124"/>
<dbReference type="GO" id="GO:0004040">
    <property type="term" value="F:amidase activity"/>
    <property type="evidence" value="ECO:0007669"/>
    <property type="project" value="InterPro"/>
</dbReference>
<dbReference type="AlphaFoldDB" id="H7EJS7"/>
<reference evidence="3 4" key="1">
    <citation type="submission" date="2011-09" db="EMBL/GenBank/DDBJ databases">
        <title>The draft genome of Treponema saccharophilum DSM 2985.</title>
        <authorList>
            <consortium name="US DOE Joint Genome Institute (JGI-PGF)"/>
            <person name="Lucas S."/>
            <person name="Copeland A."/>
            <person name="Lapidus A."/>
            <person name="Glavina del Rio T."/>
            <person name="Dalin E."/>
            <person name="Tice H."/>
            <person name="Bruce D."/>
            <person name="Goodwin L."/>
            <person name="Pitluck S."/>
            <person name="Peters L."/>
            <person name="Kyrpides N."/>
            <person name="Mavromatis K."/>
            <person name="Ivanova N."/>
            <person name="Markowitz V."/>
            <person name="Cheng J.-F."/>
            <person name="Hugenholtz P."/>
            <person name="Woyke T."/>
            <person name="Wu D."/>
            <person name="Gronow S."/>
            <person name="Wellnitz S."/>
            <person name="Brambilla E."/>
            <person name="Klenk H.-P."/>
            <person name="Eisen J.A."/>
        </authorList>
    </citation>
    <scope>NUCLEOTIDE SEQUENCE [LARGE SCALE GENOMIC DNA]</scope>
    <source>
        <strain evidence="3 4">DSM 2985</strain>
    </source>
</reference>
<dbReference type="eggNOG" id="COG0860">
    <property type="taxonomic scope" value="Bacteria"/>
</dbReference>
<evidence type="ECO:0000313" key="3">
    <source>
        <dbReference type="EMBL" id="EIC02197.1"/>
    </source>
</evidence>
<dbReference type="EMBL" id="AGRW01000042">
    <property type="protein sequence ID" value="EIC02197.1"/>
    <property type="molecule type" value="Genomic_DNA"/>
</dbReference>
<proteinExistence type="predicted"/>
<dbReference type="PROSITE" id="PS51257">
    <property type="entry name" value="PROKAR_LIPOPROTEIN"/>
    <property type="match status" value="1"/>
</dbReference>
<dbReference type="OrthoDB" id="9763643at2"/>
<keyword evidence="4" id="KW-1185">Reference proteome</keyword>
<organism evidence="3 4">
    <name type="scientific">Treponema saccharophilum DSM 2985</name>
    <dbReference type="NCBI Taxonomy" id="907348"/>
    <lineage>
        <taxon>Bacteria</taxon>
        <taxon>Pseudomonadati</taxon>
        <taxon>Spirochaetota</taxon>
        <taxon>Spirochaetia</taxon>
        <taxon>Spirochaetales</taxon>
        <taxon>Treponemataceae</taxon>
        <taxon>Treponema</taxon>
    </lineage>
</organism>
<dbReference type="STRING" id="907348.TresaDRAFT_2177"/>
<feature type="chain" id="PRO_5003608734" description="Mannosyl-glycoprotein endo-beta-N-acetylglucosamidase-like domain-containing protein" evidence="1">
    <location>
        <begin position="31"/>
        <end position="200"/>
    </location>
</feature>
<dbReference type="InterPro" id="IPR002901">
    <property type="entry name" value="MGlyc_endo_b_GlcNAc-like_dom"/>
</dbReference>
<dbReference type="RefSeq" id="WP_002703596.1">
    <property type="nucleotide sequence ID" value="NZ_AGRW01000042.1"/>
</dbReference>
<dbReference type="Proteomes" id="UP000003571">
    <property type="component" value="Unassembled WGS sequence"/>
</dbReference>
<keyword evidence="1" id="KW-0732">Signal</keyword>
<feature type="signal peptide" evidence="1">
    <location>
        <begin position="1"/>
        <end position="30"/>
    </location>
</feature>
<feature type="domain" description="Mannosyl-glycoprotein endo-beta-N-acetylglucosamidase-like" evidence="2">
    <location>
        <begin position="74"/>
        <end position="199"/>
    </location>
</feature>
<evidence type="ECO:0000259" key="2">
    <source>
        <dbReference type="Pfam" id="PF01832"/>
    </source>
</evidence>
<gene>
    <name evidence="3" type="ORF">TresaDRAFT_2177</name>
</gene>
<dbReference type="Gene3D" id="1.10.530.10">
    <property type="match status" value="1"/>
</dbReference>
<dbReference type="Pfam" id="PF01832">
    <property type="entry name" value="Glucosaminidase"/>
    <property type="match status" value="1"/>
</dbReference>
<evidence type="ECO:0000256" key="1">
    <source>
        <dbReference type="SAM" id="SignalP"/>
    </source>
</evidence>
<name>H7EJS7_9SPIR</name>